<dbReference type="PANTHER" id="PTHR42893">
    <property type="entry name" value="PROTEIN DETOXIFICATION 44, CHLOROPLASTIC-RELATED"/>
    <property type="match status" value="1"/>
</dbReference>
<feature type="transmembrane region" description="Helical" evidence="6">
    <location>
        <begin position="258"/>
        <end position="278"/>
    </location>
</feature>
<feature type="transmembrane region" description="Helical" evidence="6">
    <location>
        <begin position="25"/>
        <end position="49"/>
    </location>
</feature>
<name>A0ABT6CNE1_9SPHN</name>
<accession>A0ABT6CNE1</accession>
<keyword evidence="5 6" id="KW-0472">Membrane</keyword>
<evidence type="ECO:0000256" key="3">
    <source>
        <dbReference type="ARBA" id="ARBA00022692"/>
    </source>
</evidence>
<dbReference type="Pfam" id="PF01554">
    <property type="entry name" value="MatE"/>
    <property type="match status" value="2"/>
</dbReference>
<dbReference type="InterPro" id="IPR002528">
    <property type="entry name" value="MATE_fam"/>
</dbReference>
<evidence type="ECO:0000256" key="4">
    <source>
        <dbReference type="ARBA" id="ARBA00022989"/>
    </source>
</evidence>
<feature type="transmembrane region" description="Helical" evidence="6">
    <location>
        <begin position="181"/>
        <end position="203"/>
    </location>
</feature>
<keyword evidence="3 6" id="KW-0812">Transmembrane</keyword>
<evidence type="ECO:0000256" key="1">
    <source>
        <dbReference type="ARBA" id="ARBA00004141"/>
    </source>
</evidence>
<evidence type="ECO:0000256" key="5">
    <source>
        <dbReference type="ARBA" id="ARBA00023136"/>
    </source>
</evidence>
<sequence>MLGQALVPLVGIVDAAVIGRTGDTAALAGVALGAAIINLVFWTFGFLRMGLSGLVAQAAGAGRRDEIDALLLRGVALGVGLGSIILALQSPLTELAFLLLPGAGQVGTPAHAFVSARFLGAPAALAVFAINGWLIGLGRTRAALALQIVMNAANLLIDVVLVWRFGMGARGVGLGTASAEWIALFTGLLLAVRVGGAAPVALLRRSGWRTVADYRALAHLFAVNRDLMIRTIALLALFTWLANAGARLGTTTLAANHILLQFVNVAAFVLDAFAFTAEERIGHAVGARSPERFRLALRLTGEFTLAGGLVMTVLTVLAGPLAIFAMTTDAQVRAAALSLLPFAAAAPLLGGPSWLLDGVFIGATRGRALRDAALVSTAGYLALDLALRPWGAVGLWTAFCTSYLLRAGTLAVRLPRLMREVAGD</sequence>
<feature type="transmembrane region" description="Helical" evidence="6">
    <location>
        <begin position="335"/>
        <end position="356"/>
    </location>
</feature>
<comment type="similarity">
    <text evidence="2">Belongs to the multi antimicrobial extrusion (MATE) (TC 2.A.66.1) family.</text>
</comment>
<proteinExistence type="inferred from homology"/>
<dbReference type="Proteomes" id="UP001222770">
    <property type="component" value="Unassembled WGS sequence"/>
</dbReference>
<dbReference type="CDD" id="cd13136">
    <property type="entry name" value="MATE_DinF_like"/>
    <property type="match status" value="1"/>
</dbReference>
<gene>
    <name evidence="7" type="ORF">POM99_16230</name>
</gene>
<protein>
    <submittedName>
        <fullName evidence="7">MATE family efflux transporter</fullName>
    </submittedName>
</protein>
<evidence type="ECO:0000313" key="8">
    <source>
        <dbReference type="Proteomes" id="UP001222770"/>
    </source>
</evidence>
<feature type="transmembrane region" description="Helical" evidence="6">
    <location>
        <begin position="299"/>
        <end position="323"/>
    </location>
</feature>
<feature type="transmembrane region" description="Helical" evidence="6">
    <location>
        <begin position="393"/>
        <end position="412"/>
    </location>
</feature>
<evidence type="ECO:0000256" key="2">
    <source>
        <dbReference type="ARBA" id="ARBA00010199"/>
    </source>
</evidence>
<evidence type="ECO:0000313" key="7">
    <source>
        <dbReference type="EMBL" id="MDF8334758.1"/>
    </source>
</evidence>
<dbReference type="NCBIfam" id="TIGR00797">
    <property type="entry name" value="matE"/>
    <property type="match status" value="1"/>
</dbReference>
<organism evidence="7 8">
    <name type="scientific">Novosphingobium cyanobacteriorum</name>
    <dbReference type="NCBI Taxonomy" id="3024215"/>
    <lineage>
        <taxon>Bacteria</taxon>
        <taxon>Pseudomonadati</taxon>
        <taxon>Pseudomonadota</taxon>
        <taxon>Alphaproteobacteria</taxon>
        <taxon>Sphingomonadales</taxon>
        <taxon>Sphingomonadaceae</taxon>
        <taxon>Novosphingobium</taxon>
    </lineage>
</organism>
<keyword evidence="4 6" id="KW-1133">Transmembrane helix</keyword>
<feature type="transmembrane region" description="Helical" evidence="6">
    <location>
        <begin position="110"/>
        <end position="130"/>
    </location>
</feature>
<comment type="caution">
    <text evidence="7">The sequence shown here is derived from an EMBL/GenBank/DDBJ whole genome shotgun (WGS) entry which is preliminary data.</text>
</comment>
<feature type="transmembrane region" description="Helical" evidence="6">
    <location>
        <begin position="142"/>
        <end position="161"/>
    </location>
</feature>
<dbReference type="InterPro" id="IPR044644">
    <property type="entry name" value="DinF-like"/>
</dbReference>
<dbReference type="EMBL" id="JAROCY010000016">
    <property type="protein sequence ID" value="MDF8334758.1"/>
    <property type="molecule type" value="Genomic_DNA"/>
</dbReference>
<comment type="subcellular location">
    <subcellularLocation>
        <location evidence="1">Membrane</location>
        <topology evidence="1">Multi-pass membrane protein</topology>
    </subcellularLocation>
</comment>
<dbReference type="RefSeq" id="WP_277279533.1">
    <property type="nucleotide sequence ID" value="NZ_JAROCY010000016.1"/>
</dbReference>
<reference evidence="7 8" key="1">
    <citation type="submission" date="2023-03" db="EMBL/GenBank/DDBJ databases">
        <title>Novosphingobium cyanobacteriorum sp. nov., isolated from a eutrophic reservoir during the Microcystis bloom period.</title>
        <authorList>
            <person name="Kang M."/>
            <person name="Le V."/>
            <person name="Ko S.-R."/>
            <person name="Lee S.-A."/>
            <person name="Ahn C.-Y."/>
        </authorList>
    </citation>
    <scope>NUCLEOTIDE SEQUENCE [LARGE SCALE GENOMIC DNA]</scope>
    <source>
        <strain evidence="7 8">HBC54</strain>
    </source>
</reference>
<keyword evidence="8" id="KW-1185">Reference proteome</keyword>
<feature type="transmembrane region" description="Helical" evidence="6">
    <location>
        <begin position="70"/>
        <end position="90"/>
    </location>
</feature>
<evidence type="ECO:0000256" key="6">
    <source>
        <dbReference type="SAM" id="Phobius"/>
    </source>
</evidence>
<dbReference type="PANTHER" id="PTHR42893:SF46">
    <property type="entry name" value="PROTEIN DETOXIFICATION 44, CHLOROPLASTIC"/>
    <property type="match status" value="1"/>
</dbReference>